<organism evidence="10 11">
    <name type="scientific">Sphagnum jensenii</name>
    <dbReference type="NCBI Taxonomy" id="128206"/>
    <lineage>
        <taxon>Eukaryota</taxon>
        <taxon>Viridiplantae</taxon>
        <taxon>Streptophyta</taxon>
        <taxon>Embryophyta</taxon>
        <taxon>Bryophyta</taxon>
        <taxon>Sphagnophytina</taxon>
        <taxon>Sphagnopsida</taxon>
        <taxon>Sphagnales</taxon>
        <taxon>Sphagnaceae</taxon>
        <taxon>Sphagnum</taxon>
    </lineage>
</organism>
<feature type="region of interest" description="Disordered" evidence="8">
    <location>
        <begin position="105"/>
        <end position="132"/>
    </location>
</feature>
<dbReference type="Proteomes" id="UP001497444">
    <property type="component" value="Chromosome 4"/>
</dbReference>
<dbReference type="CDD" id="cd00018">
    <property type="entry name" value="AP2"/>
    <property type="match status" value="1"/>
</dbReference>
<evidence type="ECO:0000256" key="6">
    <source>
        <dbReference type="ARBA" id="ARBA00023242"/>
    </source>
</evidence>
<dbReference type="PROSITE" id="PS51032">
    <property type="entry name" value="AP2_ERF"/>
    <property type="match status" value="1"/>
</dbReference>
<comment type="similarity">
    <text evidence="7">Belongs to the AP2/ERF transcription factor family. ERF subfamily.</text>
</comment>
<accession>A0ABP0WYB2</accession>
<dbReference type="PANTHER" id="PTHR31839">
    <property type="entry name" value="DEHYDRATION-RESPONSIVE ELEMENT-BINDING PROTEIN 1D"/>
    <property type="match status" value="1"/>
</dbReference>
<gene>
    <name evidence="10" type="ORF">CSSPJE1EN1_LOCUS17311</name>
</gene>
<keyword evidence="5" id="KW-0804">Transcription</keyword>
<evidence type="ECO:0000256" key="7">
    <source>
        <dbReference type="ARBA" id="ARBA00024343"/>
    </source>
</evidence>
<evidence type="ECO:0000256" key="1">
    <source>
        <dbReference type="ARBA" id="ARBA00004123"/>
    </source>
</evidence>
<reference evidence="10" key="1">
    <citation type="submission" date="2024-02" db="EMBL/GenBank/DDBJ databases">
        <authorList>
            <consortium name="ELIXIR-Norway"/>
            <consortium name="Elixir Norway"/>
        </authorList>
    </citation>
    <scope>NUCLEOTIDE SEQUENCE</scope>
</reference>
<evidence type="ECO:0000313" key="10">
    <source>
        <dbReference type="EMBL" id="CAK9271833.1"/>
    </source>
</evidence>
<sequence>MPEPDLSAVLEFCGINNNNHIASSSTSPTRCHDCPAARSLRTSSTFRLQICCKFVCKQTSPFETKDSNVNKGKNSSFAADSFLGVTGSFTVLNDVQDNCTNISGAQKRDEEEGQSTAPVQQGSTTTTRRSRNKECSSKYYGVRFRPDLSKWVAEIRVAEWKSVDKKVWLGTYISEQEAACAVDAARKILKCTKKKKPNFFCDRLEAYTESLPPELSLDNISDTTIFKAITEFVKCKAKQYASEITSRMGLPTTLPIVKEIQRTTFTPRVPMSNSQPAPAGDELTTSGTTVIQLAGSVNIEIPSISFEPLPYLDHGVNAIEVQMPMKNTSSPVRSHEYEQLRSPFHVTSAATSMGMADNFLKEEHHGKELNLGGYGVTPLLSSSMMFSQGASSLDWPPPQQSVSAAPIGSEVILHQEPFFMNVQDGLNVMLSHELPEPNTYWPVDDQIFNLDFNYNETLGDSDVWVENYLGSCSEQYNDTIMSEQGRETKLVPSFTMSSQGDGINSCMDAFLQGTVPANSHENSNQPT</sequence>
<dbReference type="Gene3D" id="3.30.730.10">
    <property type="entry name" value="AP2/ERF domain"/>
    <property type="match status" value="1"/>
</dbReference>
<evidence type="ECO:0000256" key="8">
    <source>
        <dbReference type="SAM" id="MobiDB-lite"/>
    </source>
</evidence>
<keyword evidence="4" id="KW-0010">Activator</keyword>
<dbReference type="InterPro" id="IPR045277">
    <property type="entry name" value="DRE1A-I"/>
</dbReference>
<dbReference type="PANTHER" id="PTHR31839:SF2">
    <property type="entry name" value="DEHYDRATION-RESPONSIVE ELEMENT-BINDING PROTEIN 1D"/>
    <property type="match status" value="1"/>
</dbReference>
<evidence type="ECO:0000256" key="3">
    <source>
        <dbReference type="ARBA" id="ARBA00023125"/>
    </source>
</evidence>
<keyword evidence="2" id="KW-0805">Transcription regulation</keyword>
<dbReference type="InterPro" id="IPR016177">
    <property type="entry name" value="DNA-bd_dom_sf"/>
</dbReference>
<name>A0ABP0WYB2_9BRYO</name>
<keyword evidence="3" id="KW-0238">DNA-binding</keyword>
<dbReference type="EMBL" id="OZ020099">
    <property type="protein sequence ID" value="CAK9271833.1"/>
    <property type="molecule type" value="Genomic_DNA"/>
</dbReference>
<proteinExistence type="inferred from homology"/>
<evidence type="ECO:0000259" key="9">
    <source>
        <dbReference type="PROSITE" id="PS51032"/>
    </source>
</evidence>
<feature type="domain" description="AP2/ERF" evidence="9">
    <location>
        <begin position="138"/>
        <end position="200"/>
    </location>
</feature>
<keyword evidence="11" id="KW-1185">Reference proteome</keyword>
<dbReference type="InterPro" id="IPR036955">
    <property type="entry name" value="AP2/ERF_dom_sf"/>
</dbReference>
<evidence type="ECO:0000313" key="11">
    <source>
        <dbReference type="Proteomes" id="UP001497444"/>
    </source>
</evidence>
<dbReference type="SUPFAM" id="SSF54171">
    <property type="entry name" value="DNA-binding domain"/>
    <property type="match status" value="1"/>
</dbReference>
<evidence type="ECO:0000256" key="5">
    <source>
        <dbReference type="ARBA" id="ARBA00023163"/>
    </source>
</evidence>
<dbReference type="SMART" id="SM00380">
    <property type="entry name" value="AP2"/>
    <property type="match status" value="1"/>
</dbReference>
<evidence type="ECO:0000256" key="4">
    <source>
        <dbReference type="ARBA" id="ARBA00023159"/>
    </source>
</evidence>
<dbReference type="InterPro" id="IPR001471">
    <property type="entry name" value="AP2/ERF_dom"/>
</dbReference>
<protein>
    <recommendedName>
        <fullName evidence="9">AP2/ERF domain-containing protein</fullName>
    </recommendedName>
</protein>
<keyword evidence="6" id="KW-0539">Nucleus</keyword>
<comment type="subcellular location">
    <subcellularLocation>
        <location evidence="1">Nucleus</location>
    </subcellularLocation>
</comment>
<evidence type="ECO:0000256" key="2">
    <source>
        <dbReference type="ARBA" id="ARBA00023015"/>
    </source>
</evidence>